<feature type="domain" description="NADP-dependent oxidoreductase" evidence="10">
    <location>
        <begin position="18"/>
        <end position="301"/>
    </location>
</feature>
<dbReference type="InterPro" id="IPR020471">
    <property type="entry name" value="AKR"/>
</dbReference>
<dbReference type="InterPro" id="IPR036812">
    <property type="entry name" value="NAD(P)_OxRdtase_dom_sf"/>
</dbReference>
<dbReference type="CDD" id="cd19115">
    <property type="entry name" value="AKR_AKR2D1"/>
    <property type="match status" value="1"/>
</dbReference>
<keyword evidence="12" id="KW-1185">Reference proteome</keyword>
<evidence type="ECO:0000256" key="5">
    <source>
        <dbReference type="ARBA" id="ARBA00023027"/>
    </source>
</evidence>
<organism evidence="11 12">
    <name type="scientific">Heterodermia speciosa</name>
    <dbReference type="NCBI Taxonomy" id="116794"/>
    <lineage>
        <taxon>Eukaryota</taxon>
        <taxon>Fungi</taxon>
        <taxon>Dikarya</taxon>
        <taxon>Ascomycota</taxon>
        <taxon>Pezizomycotina</taxon>
        <taxon>Lecanoromycetes</taxon>
        <taxon>OSLEUM clade</taxon>
        <taxon>Lecanoromycetidae</taxon>
        <taxon>Caliciales</taxon>
        <taxon>Physciaceae</taxon>
        <taxon>Heterodermia</taxon>
    </lineage>
</organism>
<evidence type="ECO:0000259" key="10">
    <source>
        <dbReference type="Pfam" id="PF00248"/>
    </source>
</evidence>
<dbReference type="Pfam" id="PF00248">
    <property type="entry name" value="Aldo_ket_red"/>
    <property type="match status" value="1"/>
</dbReference>
<dbReference type="GO" id="GO:0042843">
    <property type="term" value="P:D-xylose catabolic process"/>
    <property type="evidence" value="ECO:0007669"/>
    <property type="project" value="UniProtKB-UniPathway"/>
</dbReference>
<dbReference type="InterPro" id="IPR023210">
    <property type="entry name" value="NADP_OxRdtase_dom"/>
</dbReference>
<sequence>MTSPTVKLNSGHQMPLVGFGLWKVNNDTCADQVYNAIKSGYRLFDGACDYGNEQESGQGVARAIKEGIVKREDLFLVSKLWNSFHDGDKVEPICKKQLDDWGIDYFDLYIVHFPIALKYVDPKERYPPGFTYDGENIVPGKASIQETWTAMEGLVDKGLAKSIGISNFNGQLILDLLRYAKIVPATLQIEHHPYLTQEGLVKFAKDHDIIVTAYSSFGPQSFLELDMQQAKDTPLLFDNPTVKSIADKHSKTPAQTLLRWATQRGIAVIPKSNNQGRLAQNLDVTSFDLSTSELDEISGLNKNLRFNDPLNVSSINPCPHMRGID</sequence>
<reference evidence="11" key="1">
    <citation type="submission" date="2021-03" db="EMBL/GenBank/DDBJ databases">
        <authorList>
            <person name="Tagirdzhanova G."/>
        </authorList>
    </citation>
    <scope>NUCLEOTIDE SEQUENCE</scope>
</reference>
<evidence type="ECO:0000313" key="12">
    <source>
        <dbReference type="Proteomes" id="UP000664521"/>
    </source>
</evidence>
<evidence type="ECO:0000256" key="1">
    <source>
        <dbReference type="ARBA" id="ARBA00004722"/>
    </source>
</evidence>
<evidence type="ECO:0000256" key="4">
    <source>
        <dbReference type="ARBA" id="ARBA00023002"/>
    </source>
</evidence>
<gene>
    <name evidence="11" type="primary">XYL1</name>
    <name evidence="11" type="ORF">HETSPECPRED_005775</name>
</gene>
<evidence type="ECO:0000313" key="11">
    <source>
        <dbReference type="EMBL" id="CAF9925176.1"/>
    </source>
</evidence>
<dbReference type="EMBL" id="CAJPDS010000037">
    <property type="protein sequence ID" value="CAF9925176.1"/>
    <property type="molecule type" value="Genomic_DNA"/>
</dbReference>
<feature type="active site" description="Proton donor" evidence="7">
    <location>
        <position position="50"/>
    </location>
</feature>
<dbReference type="SUPFAM" id="SSF51430">
    <property type="entry name" value="NAD(P)-linked oxidoreductase"/>
    <property type="match status" value="1"/>
</dbReference>
<comment type="similarity">
    <text evidence="2">Belongs to the aldo/keto reductase family.</text>
</comment>
<evidence type="ECO:0000256" key="2">
    <source>
        <dbReference type="ARBA" id="ARBA00007905"/>
    </source>
</evidence>
<comment type="pathway">
    <text evidence="1">Carbohydrate metabolism; D-xylose degradation.</text>
</comment>
<dbReference type="PIRSF" id="PIRSF000097">
    <property type="entry name" value="AKR"/>
    <property type="match status" value="1"/>
</dbReference>
<dbReference type="FunFam" id="3.20.20.100:FF:000007">
    <property type="entry name" value="NAD(P)H-dependent D-xylose reductase xyl1"/>
    <property type="match status" value="1"/>
</dbReference>
<name>A0A8H3FQ43_9LECA</name>
<evidence type="ECO:0000256" key="7">
    <source>
        <dbReference type="PIRSR" id="PIRSR000097-1"/>
    </source>
</evidence>
<keyword evidence="4" id="KW-0560">Oxidoreductase</keyword>
<protein>
    <submittedName>
        <fullName evidence="11">NAD(P)H-dependent D-xylose reductase (XR)</fullName>
    </submittedName>
</protein>
<dbReference type="AlphaFoldDB" id="A0A8H3FQ43"/>
<comment type="caution">
    <text evidence="11">The sequence shown here is derived from an EMBL/GenBank/DDBJ whole genome shotgun (WGS) entry which is preliminary data.</text>
</comment>
<dbReference type="PROSITE" id="PS00063">
    <property type="entry name" value="ALDOKETO_REDUCTASE_3"/>
    <property type="match status" value="1"/>
</dbReference>
<dbReference type="PANTHER" id="PTHR11732">
    <property type="entry name" value="ALDO/KETO REDUCTASE"/>
    <property type="match status" value="1"/>
</dbReference>
<dbReference type="OrthoDB" id="416253at2759"/>
<evidence type="ECO:0000256" key="6">
    <source>
        <dbReference type="ARBA" id="ARBA00023277"/>
    </source>
</evidence>
<dbReference type="PRINTS" id="PR00069">
    <property type="entry name" value="ALDKETRDTASE"/>
</dbReference>
<dbReference type="InterPro" id="IPR018170">
    <property type="entry name" value="Aldo/ket_reductase_CS"/>
</dbReference>
<feature type="binding site" evidence="8">
    <location>
        <position position="112"/>
    </location>
    <ligand>
        <name>substrate</name>
    </ligand>
</feature>
<dbReference type="InterPro" id="IPR044487">
    <property type="entry name" value="AKR2D"/>
</dbReference>
<keyword evidence="6" id="KW-0119">Carbohydrate metabolism</keyword>
<evidence type="ECO:0000256" key="8">
    <source>
        <dbReference type="PIRSR" id="PIRSR000097-2"/>
    </source>
</evidence>
<evidence type="ECO:0000256" key="3">
    <source>
        <dbReference type="ARBA" id="ARBA00022629"/>
    </source>
</evidence>
<evidence type="ECO:0000256" key="9">
    <source>
        <dbReference type="PIRSR" id="PIRSR000097-3"/>
    </source>
</evidence>
<feature type="site" description="Lowers pKa of active site Tyr" evidence="9">
    <location>
        <position position="79"/>
    </location>
</feature>
<dbReference type="GO" id="GO:0032866">
    <property type="term" value="F:D-xylose reductase (NADPH) activity"/>
    <property type="evidence" value="ECO:0007669"/>
    <property type="project" value="InterPro"/>
</dbReference>
<dbReference type="Proteomes" id="UP000664521">
    <property type="component" value="Unassembled WGS sequence"/>
</dbReference>
<dbReference type="PROSITE" id="PS00062">
    <property type="entry name" value="ALDOKETO_REDUCTASE_2"/>
    <property type="match status" value="1"/>
</dbReference>
<dbReference type="Gene3D" id="3.20.20.100">
    <property type="entry name" value="NADP-dependent oxidoreductase domain"/>
    <property type="match status" value="1"/>
</dbReference>
<keyword evidence="3" id="KW-0859">Xylose metabolism</keyword>
<keyword evidence="5" id="KW-0520">NAD</keyword>
<proteinExistence type="inferred from homology"/>
<accession>A0A8H3FQ43</accession>
<dbReference type="UniPathway" id="UPA00810"/>